<feature type="transmembrane region" description="Helical" evidence="3">
    <location>
        <begin position="463"/>
        <end position="486"/>
    </location>
</feature>
<dbReference type="InterPro" id="IPR010090">
    <property type="entry name" value="Phage_tape_meas"/>
</dbReference>
<evidence type="ECO:0000313" key="5">
    <source>
        <dbReference type="EMBL" id="STO60168.1"/>
    </source>
</evidence>
<dbReference type="PANTHER" id="PTHR37813">
    <property type="entry name" value="FELS-2 PROPHAGE PROTEIN"/>
    <property type="match status" value="1"/>
</dbReference>
<dbReference type="Pfam" id="PF10145">
    <property type="entry name" value="PhageMin_Tail"/>
    <property type="match status" value="1"/>
</dbReference>
<evidence type="ECO:0000256" key="3">
    <source>
        <dbReference type="SAM" id="Phobius"/>
    </source>
</evidence>
<dbReference type="Gene3D" id="1.20.120.20">
    <property type="entry name" value="Apolipoprotein"/>
    <property type="match status" value="1"/>
</dbReference>
<keyword evidence="6" id="KW-1185">Reference proteome</keyword>
<organism evidence="5 6">
    <name type="scientific">Canicola haemoglobinophilus</name>
    <dbReference type="NCBI Taxonomy" id="733"/>
    <lineage>
        <taxon>Bacteria</taxon>
        <taxon>Pseudomonadati</taxon>
        <taxon>Pseudomonadota</taxon>
        <taxon>Gammaproteobacteria</taxon>
        <taxon>Pasteurellales</taxon>
        <taxon>Pasteurellaceae</taxon>
        <taxon>Canicola</taxon>
    </lineage>
</organism>
<evidence type="ECO:0000259" key="4">
    <source>
        <dbReference type="Pfam" id="PF10145"/>
    </source>
</evidence>
<feature type="coiled-coil region" evidence="2">
    <location>
        <begin position="61"/>
        <end position="95"/>
    </location>
</feature>
<evidence type="ECO:0000256" key="2">
    <source>
        <dbReference type="SAM" id="Coils"/>
    </source>
</evidence>
<feature type="domain" description="Phage tail tape measure protein" evidence="4">
    <location>
        <begin position="163"/>
        <end position="362"/>
    </location>
</feature>
<dbReference type="PANTHER" id="PTHR37813:SF1">
    <property type="entry name" value="FELS-2 PROPHAGE PROTEIN"/>
    <property type="match status" value="1"/>
</dbReference>
<proteinExistence type="predicted"/>
<keyword evidence="1" id="KW-1188">Viral release from host cell</keyword>
<dbReference type="RefSeq" id="WP_078218379.1">
    <property type="nucleotide sequence ID" value="NZ_MUXZ01000016.1"/>
</dbReference>
<keyword evidence="3" id="KW-0472">Membrane</keyword>
<dbReference type="NCBIfam" id="TIGR01760">
    <property type="entry name" value="tape_meas_TP901"/>
    <property type="match status" value="1"/>
</dbReference>
<dbReference type="AlphaFoldDB" id="A0A1V4B176"/>
<evidence type="ECO:0000313" key="6">
    <source>
        <dbReference type="Proteomes" id="UP000254329"/>
    </source>
</evidence>
<accession>A0A1V4B176</accession>
<dbReference type="EMBL" id="UGHF01000001">
    <property type="protein sequence ID" value="STO60168.1"/>
    <property type="molecule type" value="Genomic_DNA"/>
</dbReference>
<keyword evidence="3" id="KW-1133">Transmembrane helix</keyword>
<sequence length="882" mass="96544">MSQNLKIQILLNAIDKLTAPFRSASKQIKSTSSAIKANKNLLKKLESAQERVKKTGLPQAQERLKNKIEQTTQAIKKQNQALDRLNKQAKKQAQYDANVKLLKKANQFTSNFGQSSMMHGAAVLGGGSFAMKPALNFEEEFSRVQSLTRLDKTKDAEKIKQLRDQAKHLGATTSFTSGDVAAGQSYLAMAGFNQRQILDSMPSILNMTKAAGMEMGRVSDISSDISSGFKIPAEEMNRVADVLTLTFTSSNTNLELLGETMKYLGPIASSTGQDFETMSAMVGLLGNVGIKGSQAGTSLRAAMLRLAGPPKQAKEALDKLGVSAKDAKGNMRSMTDILIDVSKKTEKMGSAKKMEYYKAIFGAEAATAMVELVNQAGTKGIQEFAEQLKNASGTAEKVAKTMSDNVIGDLKNLQSVAESISISIFDETNSEIREMIQLLSGALREINEWIKQNPKLTATIMKWFAGLGLGLVVIGALNLALSYLFYPVWRMILLLSKLSEAWTFGKVLLFGKTLADGSKKAGLFAKAGNLLGRVWKAVPKVFSTAWKFVVMLGQNFVKYILLFGKTLISVIPKIMAFSAALFTNPIFWVIAGIVALIAGLYLLWKHWDKVKKALIAGWNWLSQIFEQNPILNVLFPIVPLIKGIIWVIQNWGVIVDTVSNAISGAWEKLKTKASEVWTNIKNWFADALKPLESLKSGVQWLIDNLSKISWDGIKQGAKDLGNNIKNYADEKATQAGNWARDKWQRTKDFFSFSSGGYTGNGGKYAPAGIVHKGEYVMTKETTSRLGVPLLNALNYGKKAMLTAGVGMTVATAQPFVIDNRPPLNPSATHNPQSTSQPMQVTININATTGQSAVDIAREVEKALVRIEQQKQARVRSSLRDRD</sequence>
<keyword evidence="3" id="KW-0812">Transmembrane</keyword>
<keyword evidence="2" id="KW-0175">Coiled coil</keyword>
<feature type="transmembrane region" description="Helical" evidence="3">
    <location>
        <begin position="586"/>
        <end position="604"/>
    </location>
</feature>
<dbReference type="STRING" id="733.B0186_05540"/>
<gene>
    <name evidence="5" type="ORF">NCTC1659_01440</name>
</gene>
<feature type="transmembrane region" description="Helical" evidence="3">
    <location>
        <begin position="556"/>
        <end position="580"/>
    </location>
</feature>
<reference evidence="5 6" key="1">
    <citation type="submission" date="2018-06" db="EMBL/GenBank/DDBJ databases">
        <authorList>
            <consortium name="Pathogen Informatics"/>
            <person name="Doyle S."/>
        </authorList>
    </citation>
    <scope>NUCLEOTIDE SEQUENCE [LARGE SCALE GENOMIC DNA]</scope>
    <source>
        <strain evidence="5 6">NCTC1659</strain>
    </source>
</reference>
<name>A0A1V4B176_9PAST</name>
<dbReference type="Proteomes" id="UP000254329">
    <property type="component" value="Unassembled WGS sequence"/>
</dbReference>
<protein>
    <submittedName>
        <fullName evidence="5">TP901 family phage tail tape measure protein</fullName>
    </submittedName>
</protein>
<evidence type="ECO:0000256" key="1">
    <source>
        <dbReference type="ARBA" id="ARBA00022612"/>
    </source>
</evidence>